<evidence type="ECO:0000313" key="3">
    <source>
        <dbReference type="Proteomes" id="UP000001595"/>
    </source>
</evidence>
<evidence type="ECO:0000313" key="2">
    <source>
        <dbReference type="Ensembl" id="ENSPPYP00000028717.1"/>
    </source>
</evidence>
<dbReference type="OMA" id="SIQEVTW"/>
<evidence type="ECO:0000256" key="1">
    <source>
        <dbReference type="SAM" id="MobiDB-lite"/>
    </source>
</evidence>
<organism evidence="2 3">
    <name type="scientific">Pongo abelii</name>
    <name type="common">Sumatran orangutan</name>
    <name type="synonym">Pongo pygmaeus abelii</name>
    <dbReference type="NCBI Taxonomy" id="9601"/>
    <lineage>
        <taxon>Eukaryota</taxon>
        <taxon>Metazoa</taxon>
        <taxon>Chordata</taxon>
        <taxon>Craniata</taxon>
        <taxon>Vertebrata</taxon>
        <taxon>Euteleostomi</taxon>
        <taxon>Mammalia</taxon>
        <taxon>Eutheria</taxon>
        <taxon>Euarchontoglires</taxon>
        <taxon>Primates</taxon>
        <taxon>Haplorrhini</taxon>
        <taxon>Catarrhini</taxon>
        <taxon>Hominidae</taxon>
        <taxon>Pongo</taxon>
    </lineage>
</organism>
<reference evidence="2" key="3">
    <citation type="submission" date="2025-09" db="UniProtKB">
        <authorList>
            <consortium name="Ensembl"/>
        </authorList>
    </citation>
    <scope>IDENTIFICATION</scope>
</reference>
<feature type="compositionally biased region" description="Low complexity" evidence="1">
    <location>
        <begin position="181"/>
        <end position="195"/>
    </location>
</feature>
<accession>A0A8I5TMN2</accession>
<protein>
    <submittedName>
        <fullName evidence="2">Uncharacterized protein</fullName>
    </submittedName>
</protein>
<dbReference type="AlphaFoldDB" id="A0A8I5TMN2"/>
<sequence length="243" mass="27991">MWKQLWNWVIGRGWNSLEGSEEDRKMWKSLELSRDLLNGFAKNADNDMDNKTQAEVVSDGDEELTGNWSKGDSCYVLAKRLAAFCPCPRDLWNFELERDDLGYPAEEISKQQSIQEVTWVLLKAFSFKRKTEHISLKNLQPGNAIEKKIPFSEEKFKPAAEICIRKEEPNVNPQDNGDNVSRLCQRSSRQSLPSQAQKPRRKKWFHGLGPGSPSYLQPGVWSTASQLPQLWLKGENVELRPWL</sequence>
<feature type="region of interest" description="Disordered" evidence="1">
    <location>
        <begin position="167"/>
        <end position="208"/>
    </location>
</feature>
<keyword evidence="3" id="KW-1185">Reference proteome</keyword>
<reference evidence="2 3" key="1">
    <citation type="submission" date="2008-02" db="EMBL/GenBank/DDBJ databases">
        <title>A 6x draft sequence assembly of the Pongo pygmaeus abelii genome.</title>
        <authorList>
            <person name="Wilson R.K."/>
            <person name="Mardis E."/>
        </authorList>
    </citation>
    <scope>NUCLEOTIDE SEQUENCE [LARGE SCALE GENOMIC DNA]</scope>
</reference>
<dbReference type="Proteomes" id="UP000001595">
    <property type="component" value="Chromosome 7"/>
</dbReference>
<dbReference type="Ensembl" id="ENSPPYT00000038599.1">
    <property type="protein sequence ID" value="ENSPPYP00000028717.1"/>
    <property type="gene ID" value="ENSPPYG00000035564.1"/>
</dbReference>
<proteinExistence type="predicted"/>
<reference evidence="2" key="2">
    <citation type="submission" date="2025-08" db="UniProtKB">
        <authorList>
            <consortium name="Ensembl"/>
        </authorList>
    </citation>
    <scope>IDENTIFICATION</scope>
</reference>
<dbReference type="GeneTree" id="ENSGT00980000202117"/>
<name>A0A8I5TMN2_PONAB</name>